<evidence type="ECO:0000313" key="7">
    <source>
        <dbReference type="Proteomes" id="UP000599391"/>
    </source>
</evidence>
<evidence type="ECO:0000256" key="1">
    <source>
        <dbReference type="ARBA" id="ARBA00023239"/>
    </source>
</evidence>
<dbReference type="Gene3D" id="2.40.40.10">
    <property type="entry name" value="RlpA-like domain"/>
    <property type="match status" value="1"/>
</dbReference>
<organism evidence="6 7">
    <name type="scientific">Atlanticothrix silvestris CENA357</name>
    <dbReference type="NCBI Taxonomy" id="1725252"/>
    <lineage>
        <taxon>Bacteria</taxon>
        <taxon>Bacillati</taxon>
        <taxon>Cyanobacteriota</taxon>
        <taxon>Cyanophyceae</taxon>
        <taxon>Nostocales</taxon>
        <taxon>Nodulariaceae</taxon>
        <taxon>Atlanticothrix</taxon>
        <taxon>Atlanticothrix silvestris</taxon>
    </lineage>
</organism>
<feature type="domain" description="RlpA-like protein double-psi beta-barrel" evidence="5">
    <location>
        <begin position="274"/>
        <end position="362"/>
    </location>
</feature>
<dbReference type="GO" id="GO:0071555">
    <property type="term" value="P:cell wall organization"/>
    <property type="evidence" value="ECO:0007669"/>
    <property type="project" value="UniProtKB-KW"/>
</dbReference>
<dbReference type="AlphaFoldDB" id="A0A8J7HLE6"/>
<dbReference type="InterPro" id="IPR009009">
    <property type="entry name" value="RlpA-like_DPBB"/>
</dbReference>
<sequence>MNQRHLWTIVALFLTVWGMPSVGRAQTTKGSVSDSQKSPASDVVKVGEFQSPAGKPTSDAVITNIHSHNIGGRQAATLFIRNIPVITFLSSKPVASVNTKVGVVGDTKGVQPYALVSDNSVKVASVGNLKDARNQISSLQDDPVQRAGMIAAKINQMIRENVAADQITVSWKGEGESTVTNQAQNKSSFSQQQPSNRYTIKIDKQELVEINENTRLAGTTKNLAEDALQATNRLRRLIGNASPVKEIADLPARATISLPNLPQEIASKVRLNFKGIASYYGYDGSGNRTASGQRFNPEGMTAAHRSLPFNTKVRVTNIKNGRSVVVRINDRGPYIRGRIIDVSTGAARLLGMMGSGVAPVRIEVLGR</sequence>
<accession>A0A8J7HLE6</accession>
<comment type="function">
    <text evidence="3">Lytic transglycosylase with a strong preference for naked glycan strands that lack stem peptides.</text>
</comment>
<dbReference type="CDD" id="cd22268">
    <property type="entry name" value="DPBB_RlpA-like"/>
    <property type="match status" value="1"/>
</dbReference>
<dbReference type="GO" id="GO:0008932">
    <property type="term" value="F:lytic endotransglycosylase activity"/>
    <property type="evidence" value="ECO:0007669"/>
    <property type="project" value="UniProtKB-UniRule"/>
</dbReference>
<dbReference type="InterPro" id="IPR012997">
    <property type="entry name" value="RplA"/>
</dbReference>
<dbReference type="SUPFAM" id="SSF50685">
    <property type="entry name" value="Barwin-like endoglucanases"/>
    <property type="match status" value="1"/>
</dbReference>
<proteinExistence type="inferred from homology"/>
<keyword evidence="7" id="KW-1185">Reference proteome</keyword>
<gene>
    <name evidence="3" type="primary">rlpA</name>
    <name evidence="6" type="ORF">I8751_22345</name>
</gene>
<evidence type="ECO:0000313" key="6">
    <source>
        <dbReference type="EMBL" id="MBH8555036.1"/>
    </source>
</evidence>
<evidence type="ECO:0000256" key="4">
    <source>
        <dbReference type="RuleBase" id="RU003495"/>
    </source>
</evidence>
<dbReference type="GO" id="GO:0000270">
    <property type="term" value="P:peptidoglycan metabolic process"/>
    <property type="evidence" value="ECO:0007669"/>
    <property type="project" value="UniProtKB-UniRule"/>
</dbReference>
<dbReference type="EC" id="4.2.2.-" evidence="3"/>
<protein>
    <recommendedName>
        <fullName evidence="3">Probable endolytic peptidoglycan transglycosylase RlpA</fullName>
        <ecNumber evidence="3">4.2.2.-</ecNumber>
    </recommendedName>
</protein>
<evidence type="ECO:0000256" key="3">
    <source>
        <dbReference type="HAMAP-Rule" id="MF_02071"/>
    </source>
</evidence>
<dbReference type="Proteomes" id="UP000599391">
    <property type="component" value="Unassembled WGS sequence"/>
</dbReference>
<comment type="caution">
    <text evidence="6">The sequence shown here is derived from an EMBL/GenBank/DDBJ whole genome shotgun (WGS) entry which is preliminary data.</text>
</comment>
<reference evidence="6 7" key="1">
    <citation type="journal article" date="2021" name="Int. J. Syst. Evol. Microbiol.">
        <title>Amazonocrinis nigriterrae gen. nov., sp. nov., Atlanticothrix silvestris gen. nov., sp. nov. and Dendronalium phyllosphericum gen. nov., sp. nov., nostocacean cyanobacteria from Brazilian environments.</title>
        <authorList>
            <person name="Alvarenga D.O."/>
            <person name="Andreote A.P.D."/>
            <person name="Branco L.H.Z."/>
            <person name="Delbaje E."/>
            <person name="Cruz R.B."/>
            <person name="Varani A.M."/>
            <person name="Fiore M.F."/>
        </authorList>
    </citation>
    <scope>NUCLEOTIDE SEQUENCE [LARGE SCALE GENOMIC DNA]</scope>
    <source>
        <strain evidence="6 7">CENA357</strain>
    </source>
</reference>
<dbReference type="InterPro" id="IPR036908">
    <property type="entry name" value="RlpA-like_sf"/>
</dbReference>
<dbReference type="InterPro" id="IPR034718">
    <property type="entry name" value="RlpA"/>
</dbReference>
<dbReference type="Pfam" id="PF03330">
    <property type="entry name" value="DPBB_1"/>
    <property type="match status" value="1"/>
</dbReference>
<keyword evidence="2 3" id="KW-0961">Cell wall biogenesis/degradation</keyword>
<evidence type="ECO:0000256" key="2">
    <source>
        <dbReference type="ARBA" id="ARBA00023316"/>
    </source>
</evidence>
<dbReference type="HAMAP" id="MF_02071">
    <property type="entry name" value="RlpA"/>
    <property type="match status" value="1"/>
</dbReference>
<dbReference type="EMBL" id="JAECZB010000092">
    <property type="protein sequence ID" value="MBH8555036.1"/>
    <property type="molecule type" value="Genomic_DNA"/>
</dbReference>
<keyword evidence="1 3" id="KW-0456">Lyase</keyword>
<dbReference type="PANTHER" id="PTHR34183:SF8">
    <property type="entry name" value="ENDOLYTIC PEPTIDOGLYCAN TRANSGLYCOSYLASE RLPA-RELATED"/>
    <property type="match status" value="1"/>
</dbReference>
<name>A0A8J7HLE6_9CYAN</name>
<comment type="similarity">
    <text evidence="3 4">Belongs to the RlpA family.</text>
</comment>
<dbReference type="RefSeq" id="WP_214441264.1">
    <property type="nucleotide sequence ID" value="NZ_JAECZB010000092.1"/>
</dbReference>
<dbReference type="PANTHER" id="PTHR34183">
    <property type="entry name" value="ENDOLYTIC PEPTIDOGLYCAN TRANSGLYCOSYLASE RLPA"/>
    <property type="match status" value="1"/>
</dbReference>
<dbReference type="NCBIfam" id="TIGR00413">
    <property type="entry name" value="rlpA"/>
    <property type="match status" value="1"/>
</dbReference>
<evidence type="ECO:0000259" key="5">
    <source>
        <dbReference type="Pfam" id="PF03330"/>
    </source>
</evidence>